<dbReference type="NCBIfam" id="TIGR00302">
    <property type="entry name" value="phosphoribosylformylglycinamidine synthase subunit PurS"/>
    <property type="match status" value="1"/>
</dbReference>
<comment type="function">
    <text evidence="6">Part of the phosphoribosylformylglycinamidine synthase complex involved in the purines biosynthetic pathway. Catalyzes the ATP-dependent conversion of formylglycinamide ribonucleotide (FGAR) and glutamine to yield formylglycinamidine ribonucleotide (FGAM) and glutamate. The FGAM synthase complex is composed of three subunits. PurQ produces an ammonia molecule by converting glutamine to glutamate. PurL transfers the ammonia molecule to FGAR to form FGAM in an ATP-dependent manner. PurS interacts with PurQ and PurL and is thought to assist in the transfer of the ammonia molecule from PurQ to PurL.</text>
</comment>
<evidence type="ECO:0000313" key="8">
    <source>
        <dbReference type="Proteomes" id="UP001301140"/>
    </source>
</evidence>
<dbReference type="GO" id="GO:0006189">
    <property type="term" value="P:'de novo' IMP biosynthetic process"/>
    <property type="evidence" value="ECO:0007669"/>
    <property type="project" value="UniProtKB-UniRule"/>
</dbReference>
<comment type="pathway">
    <text evidence="6">Purine metabolism; IMP biosynthesis via de novo pathway; 5-amino-1-(5-phospho-D-ribosyl)imidazole from N(2)-formyl-N(1)-(5-phospho-D-ribosyl)glycinamide: step 1/2.</text>
</comment>
<keyword evidence="8" id="KW-1185">Reference proteome</keyword>
<dbReference type="Gene3D" id="3.30.1280.10">
    <property type="entry name" value="Phosphoribosylformylglycinamidine synthase subunit PurS"/>
    <property type="match status" value="1"/>
</dbReference>
<evidence type="ECO:0000256" key="6">
    <source>
        <dbReference type="HAMAP-Rule" id="MF_01926"/>
    </source>
</evidence>
<dbReference type="Pfam" id="PF02700">
    <property type="entry name" value="PurS"/>
    <property type="match status" value="1"/>
</dbReference>
<dbReference type="GO" id="GO:0005737">
    <property type="term" value="C:cytoplasm"/>
    <property type="evidence" value="ECO:0007669"/>
    <property type="project" value="UniProtKB-SubCell"/>
</dbReference>
<comment type="catalytic activity">
    <reaction evidence="6">
        <text>N(2)-formyl-N(1)-(5-phospho-beta-D-ribosyl)glycinamide + L-glutamine + ATP + H2O = 2-formamido-N(1)-(5-O-phospho-beta-D-ribosyl)acetamidine + L-glutamate + ADP + phosphate + H(+)</text>
        <dbReference type="Rhea" id="RHEA:17129"/>
        <dbReference type="ChEBI" id="CHEBI:15377"/>
        <dbReference type="ChEBI" id="CHEBI:15378"/>
        <dbReference type="ChEBI" id="CHEBI:29985"/>
        <dbReference type="ChEBI" id="CHEBI:30616"/>
        <dbReference type="ChEBI" id="CHEBI:43474"/>
        <dbReference type="ChEBI" id="CHEBI:58359"/>
        <dbReference type="ChEBI" id="CHEBI:147286"/>
        <dbReference type="ChEBI" id="CHEBI:147287"/>
        <dbReference type="ChEBI" id="CHEBI:456216"/>
        <dbReference type="EC" id="6.3.5.3"/>
    </reaction>
</comment>
<comment type="caution">
    <text evidence="7">The sequence shown here is derived from an EMBL/GenBank/DDBJ whole genome shotgun (WGS) entry which is preliminary data.</text>
</comment>
<dbReference type="GO" id="GO:0004642">
    <property type="term" value="F:phosphoribosylformylglycinamidine synthase activity"/>
    <property type="evidence" value="ECO:0007669"/>
    <property type="project" value="UniProtKB-UniRule"/>
</dbReference>
<evidence type="ECO:0000256" key="3">
    <source>
        <dbReference type="ARBA" id="ARBA00022741"/>
    </source>
</evidence>
<dbReference type="RefSeq" id="WP_327789014.1">
    <property type="nucleotide sequence ID" value="NZ_JARGEQ010000091.1"/>
</dbReference>
<name>A0AAP4D4W4_9PROT</name>
<protein>
    <recommendedName>
        <fullName evidence="6">Phosphoribosylformylglycinamidine synthase subunit PurS</fullName>
        <shortName evidence="6">FGAM synthase</shortName>
        <ecNumber evidence="6">6.3.5.3</ecNumber>
    </recommendedName>
    <alternativeName>
        <fullName evidence="6">Formylglycinamide ribonucleotide amidotransferase subunit III</fullName>
        <shortName evidence="6">FGAR amidotransferase III</shortName>
        <shortName evidence="6">FGAR-AT III</shortName>
    </alternativeName>
    <alternativeName>
        <fullName evidence="6">Phosphoribosylformylglycinamidine synthase subunit III</fullName>
    </alternativeName>
</protein>
<dbReference type="EMBL" id="JARGEQ010000091">
    <property type="protein sequence ID" value="MDF1586598.1"/>
    <property type="molecule type" value="Genomic_DNA"/>
</dbReference>
<comment type="subcellular location">
    <subcellularLocation>
        <location evidence="6">Cytoplasm</location>
    </subcellularLocation>
</comment>
<evidence type="ECO:0000256" key="1">
    <source>
        <dbReference type="ARBA" id="ARBA00022490"/>
    </source>
</evidence>
<dbReference type="HAMAP" id="MF_01926">
    <property type="entry name" value="PurS"/>
    <property type="match status" value="1"/>
</dbReference>
<dbReference type="InterPro" id="IPR003850">
    <property type="entry name" value="PurS"/>
</dbReference>
<accession>A0AAP4D4W4</accession>
<proteinExistence type="inferred from homology"/>
<reference evidence="7 8" key="1">
    <citation type="submission" date="2023-03" db="EMBL/GenBank/DDBJ databases">
        <title>YIM 152171 draft genome.</title>
        <authorList>
            <person name="Yang Z."/>
        </authorList>
    </citation>
    <scope>NUCLEOTIDE SEQUENCE [LARGE SCALE GENOMIC DNA]</scope>
    <source>
        <strain evidence="7 8">YIM 152171</strain>
    </source>
</reference>
<dbReference type="NCBIfam" id="NF004630">
    <property type="entry name" value="PRK05974.1"/>
    <property type="match status" value="1"/>
</dbReference>
<evidence type="ECO:0000256" key="2">
    <source>
        <dbReference type="ARBA" id="ARBA00022598"/>
    </source>
</evidence>
<dbReference type="PANTHER" id="PTHR34696:SF1">
    <property type="entry name" value="PHOSPHORIBOSYLFORMYLGLYCINAMIDINE SYNTHASE SUBUNIT PURS"/>
    <property type="match status" value="1"/>
</dbReference>
<dbReference type="Proteomes" id="UP001301140">
    <property type="component" value="Unassembled WGS sequence"/>
</dbReference>
<keyword evidence="1 6" id="KW-0963">Cytoplasm</keyword>
<dbReference type="GO" id="GO:0005524">
    <property type="term" value="F:ATP binding"/>
    <property type="evidence" value="ECO:0007669"/>
    <property type="project" value="UniProtKB-UniRule"/>
</dbReference>
<evidence type="ECO:0000313" key="7">
    <source>
        <dbReference type="EMBL" id="MDF1586598.1"/>
    </source>
</evidence>
<keyword evidence="4 6" id="KW-0658">Purine biosynthesis</keyword>
<dbReference type="SUPFAM" id="SSF82697">
    <property type="entry name" value="PurS-like"/>
    <property type="match status" value="1"/>
</dbReference>
<gene>
    <name evidence="6 7" type="primary">purS</name>
    <name evidence="7" type="ORF">PZ740_09400</name>
</gene>
<dbReference type="InterPro" id="IPR036604">
    <property type="entry name" value="PurS-like_sf"/>
</dbReference>
<sequence>MKARVEISLRPGVLDPEAQTIERSLASLGFEGVEHVRRLKVIELDLAHQDRAAAEKAVEAMCERLLANPVIETYSISIDA</sequence>
<dbReference type="AlphaFoldDB" id="A0AAP4D4W4"/>
<keyword evidence="5 6" id="KW-0067">ATP-binding</keyword>
<keyword evidence="3 6" id="KW-0547">Nucleotide-binding</keyword>
<comment type="similarity">
    <text evidence="6">Belongs to the PurS family.</text>
</comment>
<keyword evidence="2 6" id="KW-0436">Ligase</keyword>
<dbReference type="EC" id="6.3.5.3" evidence="6"/>
<dbReference type="PANTHER" id="PTHR34696">
    <property type="entry name" value="PHOSPHORIBOSYLFORMYLGLYCINAMIDINE SYNTHASE SUBUNIT PURS"/>
    <property type="match status" value="1"/>
</dbReference>
<evidence type="ECO:0000256" key="4">
    <source>
        <dbReference type="ARBA" id="ARBA00022755"/>
    </source>
</evidence>
<evidence type="ECO:0000256" key="5">
    <source>
        <dbReference type="ARBA" id="ARBA00022840"/>
    </source>
</evidence>
<organism evidence="7 8">
    <name type="scientific">Marinimicrococcus flavescens</name>
    <dbReference type="NCBI Taxonomy" id="3031815"/>
    <lineage>
        <taxon>Bacteria</taxon>
        <taxon>Pseudomonadati</taxon>
        <taxon>Pseudomonadota</taxon>
        <taxon>Alphaproteobacteria</taxon>
        <taxon>Geminicoccales</taxon>
        <taxon>Geminicoccaceae</taxon>
        <taxon>Marinimicrococcus</taxon>
    </lineage>
</organism>
<comment type="subunit">
    <text evidence="6">Part of the FGAM synthase complex composed of 1 PurL, 1 PurQ and 2 PurS subunits.</text>
</comment>